<dbReference type="RefSeq" id="WP_095414866.1">
    <property type="nucleotide sequence ID" value="NZ_CP018477.1"/>
</dbReference>
<dbReference type="Proteomes" id="UP000215086">
    <property type="component" value="Chromosome"/>
</dbReference>
<dbReference type="AlphaFoldDB" id="A0A286RF51"/>
<accession>A0A286RF51</accession>
<dbReference type="KEGG" id="ttf:THTE_1988"/>
<proteinExistence type="predicted"/>
<name>A0A286RF51_9BACT</name>
<evidence type="ECO:0000313" key="1">
    <source>
        <dbReference type="EMBL" id="ASV74590.1"/>
    </source>
</evidence>
<reference evidence="1 2" key="1">
    <citation type="journal article" name="Front. Microbiol.">
        <title>Sugar Metabolism of the First Thermophilic Planctomycete Thermogutta terrifontis: Comparative Genomic and Transcriptomic Approaches.</title>
        <authorList>
            <person name="Elcheninov A.G."/>
            <person name="Menzel P."/>
            <person name="Gudbergsdottir S.R."/>
            <person name="Slesarev A.I."/>
            <person name="Kadnikov V.V."/>
            <person name="Krogh A."/>
            <person name="Bonch-Osmolovskaya E.A."/>
            <person name="Peng X."/>
            <person name="Kublanov I.V."/>
        </authorList>
    </citation>
    <scope>NUCLEOTIDE SEQUENCE [LARGE SCALE GENOMIC DNA]</scope>
    <source>
        <strain evidence="1 2">R1</strain>
    </source>
</reference>
<sequence length="169" mass="19563">MIEPADHTKRRNWVETILRYVPGFRGYLEKEYRRESDNLQREWLAGRLERAKRAIDNLMGLLAEGGHVDQLAKLDQVRSRIDHLIARVRGAMEGYSGFFDLVRIDEAVLDRVYEYDVSLAEKVEELATAIERLPKCPSDLSCAIDEVVASLQQFHHLWDAREEILAGLR</sequence>
<gene>
    <name evidence="1" type="ORF">THTE_1988</name>
</gene>
<dbReference type="OrthoDB" id="266217at2"/>
<organism evidence="1 2">
    <name type="scientific">Thermogutta terrifontis</name>
    <dbReference type="NCBI Taxonomy" id="1331910"/>
    <lineage>
        <taxon>Bacteria</taxon>
        <taxon>Pseudomonadati</taxon>
        <taxon>Planctomycetota</taxon>
        <taxon>Planctomycetia</taxon>
        <taxon>Pirellulales</taxon>
        <taxon>Thermoguttaceae</taxon>
        <taxon>Thermogutta</taxon>
    </lineage>
</organism>
<keyword evidence="2" id="KW-1185">Reference proteome</keyword>
<evidence type="ECO:0000313" key="2">
    <source>
        <dbReference type="Proteomes" id="UP000215086"/>
    </source>
</evidence>
<protein>
    <submittedName>
        <fullName evidence="1">Uncharacterized protein</fullName>
    </submittedName>
</protein>
<dbReference type="EMBL" id="CP018477">
    <property type="protein sequence ID" value="ASV74590.1"/>
    <property type="molecule type" value="Genomic_DNA"/>
</dbReference>